<dbReference type="InterPro" id="IPR006311">
    <property type="entry name" value="TAT_signal"/>
</dbReference>
<sequence length="169" mass="16909">MTSPPQGRFSFGRRRLLIAGVLGALAAPVLAACTSEPPAEPEPDVLEPLLASARADAALAEAVAAAHPGLTAVALVASDRAEHAEALAEEIDRANPPATGGEEQPATSSAAPPPPPEPPGDPEAARQELLAALDASREQASALVATVPGFRVGLVAAVAASCTTLHDVL</sequence>
<accession>A0ABT1JPG7</accession>
<gene>
    <name evidence="3" type="ORF">G443_004688</name>
</gene>
<keyword evidence="4" id="KW-1185">Reference proteome</keyword>
<keyword evidence="2" id="KW-0732">Signal</keyword>
<feature type="chain" id="PRO_5046074231" description="DUF4439 family protein" evidence="2">
    <location>
        <begin position="32"/>
        <end position="169"/>
    </location>
</feature>
<comment type="caution">
    <text evidence="3">The sequence shown here is derived from an EMBL/GenBank/DDBJ whole genome shotgun (WGS) entry which is preliminary data.</text>
</comment>
<name>A0ABT1JPG7_ACTCY</name>
<feature type="region of interest" description="Disordered" evidence="1">
    <location>
        <begin position="84"/>
        <end position="125"/>
    </location>
</feature>
<evidence type="ECO:0008006" key="5">
    <source>
        <dbReference type="Google" id="ProtNLM"/>
    </source>
</evidence>
<organism evidence="3 4">
    <name type="scientific">Actinoalloteichus caeruleus DSM 43889</name>
    <dbReference type="NCBI Taxonomy" id="1120930"/>
    <lineage>
        <taxon>Bacteria</taxon>
        <taxon>Bacillati</taxon>
        <taxon>Actinomycetota</taxon>
        <taxon>Actinomycetes</taxon>
        <taxon>Pseudonocardiales</taxon>
        <taxon>Pseudonocardiaceae</taxon>
        <taxon>Actinoalloteichus</taxon>
        <taxon>Actinoalloteichus cyanogriseus</taxon>
    </lineage>
</organism>
<feature type="compositionally biased region" description="Pro residues" evidence="1">
    <location>
        <begin position="111"/>
        <end position="121"/>
    </location>
</feature>
<dbReference type="Proteomes" id="UP000791080">
    <property type="component" value="Unassembled WGS sequence"/>
</dbReference>
<dbReference type="PROSITE" id="PS51318">
    <property type="entry name" value="TAT"/>
    <property type="match status" value="1"/>
</dbReference>
<protein>
    <recommendedName>
        <fullName evidence="5">DUF4439 family protein</fullName>
    </recommendedName>
</protein>
<dbReference type="EMBL" id="AUBJ02000001">
    <property type="protein sequence ID" value="MCP2334418.1"/>
    <property type="molecule type" value="Genomic_DNA"/>
</dbReference>
<evidence type="ECO:0000256" key="1">
    <source>
        <dbReference type="SAM" id="MobiDB-lite"/>
    </source>
</evidence>
<evidence type="ECO:0000256" key="2">
    <source>
        <dbReference type="SAM" id="SignalP"/>
    </source>
</evidence>
<dbReference type="RefSeq" id="WP_051314218.1">
    <property type="nucleotide sequence ID" value="NZ_AUBJ02000001.1"/>
</dbReference>
<reference evidence="3 4" key="1">
    <citation type="submission" date="2022-06" db="EMBL/GenBank/DDBJ databases">
        <title>Genomic Encyclopedia of Type Strains, Phase I: the one thousand microbial genomes (KMG-I) project.</title>
        <authorList>
            <person name="Kyrpides N."/>
        </authorList>
    </citation>
    <scope>NUCLEOTIDE SEQUENCE [LARGE SCALE GENOMIC DNA]</scope>
    <source>
        <strain evidence="3 4">DSM 43889</strain>
    </source>
</reference>
<evidence type="ECO:0000313" key="4">
    <source>
        <dbReference type="Proteomes" id="UP000791080"/>
    </source>
</evidence>
<evidence type="ECO:0000313" key="3">
    <source>
        <dbReference type="EMBL" id="MCP2334418.1"/>
    </source>
</evidence>
<feature type="signal peptide" evidence="2">
    <location>
        <begin position="1"/>
        <end position="31"/>
    </location>
</feature>
<proteinExistence type="predicted"/>
<feature type="compositionally biased region" description="Basic and acidic residues" evidence="1">
    <location>
        <begin position="84"/>
        <end position="93"/>
    </location>
</feature>